<dbReference type="Proteomes" id="UP000005237">
    <property type="component" value="Unassembled WGS sequence"/>
</dbReference>
<accession>A0A8R1IL28</accession>
<proteinExistence type="predicted"/>
<dbReference type="EnsemblMetazoa" id="CJA36904.1">
    <property type="protein sequence ID" value="CJA36904.1"/>
    <property type="gene ID" value="WBGene00212751"/>
</dbReference>
<keyword evidence="2" id="KW-1185">Reference proteome</keyword>
<protein>
    <submittedName>
        <fullName evidence="1">Uncharacterized protein</fullName>
    </submittedName>
</protein>
<organism evidence="1 2">
    <name type="scientific">Caenorhabditis japonica</name>
    <dbReference type="NCBI Taxonomy" id="281687"/>
    <lineage>
        <taxon>Eukaryota</taxon>
        <taxon>Metazoa</taxon>
        <taxon>Ecdysozoa</taxon>
        <taxon>Nematoda</taxon>
        <taxon>Chromadorea</taxon>
        <taxon>Rhabditida</taxon>
        <taxon>Rhabditina</taxon>
        <taxon>Rhabditomorpha</taxon>
        <taxon>Rhabditoidea</taxon>
        <taxon>Rhabditidae</taxon>
        <taxon>Peloderinae</taxon>
        <taxon>Caenorhabditis</taxon>
    </lineage>
</organism>
<evidence type="ECO:0000313" key="2">
    <source>
        <dbReference type="Proteomes" id="UP000005237"/>
    </source>
</evidence>
<evidence type="ECO:0000313" key="1">
    <source>
        <dbReference type="EnsemblMetazoa" id="CJA36904.1"/>
    </source>
</evidence>
<dbReference type="AlphaFoldDB" id="A0A8R1IL28"/>
<sequence length="123" mass="13848">MFDGIEIRGLTWPFQEIHTATSKPIGDMTLSMLRVIILLKHPRSAQNWSCSWSHCVLQDVFVHISVHGSNNSLQWTHGSVGEASPKLTCDTCEGLIVDEDFDRIRDVVGPFFSEKDRVVVLIP</sequence>
<reference evidence="1" key="2">
    <citation type="submission" date="2022-06" db="UniProtKB">
        <authorList>
            <consortium name="EnsemblMetazoa"/>
        </authorList>
    </citation>
    <scope>IDENTIFICATION</scope>
    <source>
        <strain evidence="1">DF5081</strain>
    </source>
</reference>
<reference evidence="2" key="1">
    <citation type="submission" date="2010-08" db="EMBL/GenBank/DDBJ databases">
        <authorList>
            <consortium name="Caenorhabditis japonica Sequencing Consortium"/>
            <person name="Wilson R.K."/>
        </authorList>
    </citation>
    <scope>NUCLEOTIDE SEQUENCE [LARGE SCALE GENOMIC DNA]</scope>
    <source>
        <strain evidence="2">DF5081</strain>
    </source>
</reference>
<name>A0A8R1IL28_CAEJA</name>